<keyword evidence="2" id="KW-1185">Reference proteome</keyword>
<dbReference type="Proteomes" id="UP001279734">
    <property type="component" value="Unassembled WGS sequence"/>
</dbReference>
<organism evidence="1 2">
    <name type="scientific">Nepenthes gracilis</name>
    <name type="common">Slender pitcher plant</name>
    <dbReference type="NCBI Taxonomy" id="150966"/>
    <lineage>
        <taxon>Eukaryota</taxon>
        <taxon>Viridiplantae</taxon>
        <taxon>Streptophyta</taxon>
        <taxon>Embryophyta</taxon>
        <taxon>Tracheophyta</taxon>
        <taxon>Spermatophyta</taxon>
        <taxon>Magnoliopsida</taxon>
        <taxon>eudicotyledons</taxon>
        <taxon>Gunneridae</taxon>
        <taxon>Pentapetalae</taxon>
        <taxon>Caryophyllales</taxon>
        <taxon>Nepenthaceae</taxon>
        <taxon>Nepenthes</taxon>
    </lineage>
</organism>
<gene>
    <name evidence="1" type="ORF">Nepgr_000227</name>
</gene>
<dbReference type="EMBL" id="BSYO01000001">
    <property type="protein sequence ID" value="GMG98387.1"/>
    <property type="molecule type" value="Genomic_DNA"/>
</dbReference>
<protein>
    <submittedName>
        <fullName evidence="1">Uncharacterized protein</fullName>
    </submittedName>
</protein>
<comment type="caution">
    <text evidence="1">The sequence shown here is derived from an EMBL/GenBank/DDBJ whole genome shotgun (WGS) entry which is preliminary data.</text>
</comment>
<proteinExistence type="predicted"/>
<accession>A0AAD3P4X2</accession>
<sequence>MTGKIVIKSAPSVNRRQLLLSSNSLASPSREKSTVAEVAGGTAAECVAICCCCPCLLIGCLILTIYKVPTGICRRMLRKHHQKRLLKKQGLLHHQTSRSISCFDELPEADDLKVFEMIKISIDGSAEAIDLDNKMWEQFHNTGFWRSSSQRHVL</sequence>
<reference evidence="1" key="1">
    <citation type="submission" date="2023-05" db="EMBL/GenBank/DDBJ databases">
        <title>Nepenthes gracilis genome sequencing.</title>
        <authorList>
            <person name="Fukushima K."/>
        </authorList>
    </citation>
    <scope>NUCLEOTIDE SEQUENCE</scope>
    <source>
        <strain evidence="1">SING2019-196</strain>
    </source>
</reference>
<evidence type="ECO:0000313" key="2">
    <source>
        <dbReference type="Proteomes" id="UP001279734"/>
    </source>
</evidence>
<name>A0AAD3P4X2_NEPGR</name>
<dbReference type="PANTHER" id="PTHR33264">
    <property type="entry name" value="EXPRESSED PROTEIN"/>
    <property type="match status" value="1"/>
</dbReference>
<dbReference type="PANTHER" id="PTHR33264:SF8">
    <property type="entry name" value="EXPRESSED PROTEIN"/>
    <property type="match status" value="1"/>
</dbReference>
<evidence type="ECO:0000313" key="1">
    <source>
        <dbReference type="EMBL" id="GMG98387.1"/>
    </source>
</evidence>
<dbReference type="AlphaFoldDB" id="A0AAD3P4X2"/>